<reference evidence="3 4" key="1">
    <citation type="submission" date="2019-08" db="EMBL/GenBank/DDBJ databases">
        <authorList>
            <person name="Chen S.-C."/>
            <person name="Lai M.-C."/>
            <person name="You Y.-T."/>
        </authorList>
    </citation>
    <scope>NUCLEOTIDE SEQUENCE [LARGE SCALE GENOMIC DNA]</scope>
    <source>
        <strain evidence="3 4">P2F9704a</strain>
    </source>
</reference>
<dbReference type="AlphaFoldDB" id="A0ABD4THF1"/>
<sequence>MAVNQSQVDNILATASADDPEVKLQNLEQEVDLMKKSIKKLLIDIRERLNEADNPLTVIAQGGEIVAGLTPADAARIQEIEQKTQEDAARIQELEEKVEELLSRPAQEIEKPRSGRQQKYPIEEEEEPIPEMPPQYALPQVPTVDPTTRFPANLPMKKEEDGKLCLHKVYQLFNWTKAAITKYGHDRLDIMLDSYQSIGYIKKEAADEVKEIARIMPASLGEEHEVGADEFVSELYVLNQILDPEDTSLDRDMITVMMERDTKKGFSKRPKLPKEEPGEEWAHLIDKI</sequence>
<proteinExistence type="predicted"/>
<evidence type="ECO:0000313" key="4">
    <source>
        <dbReference type="Proteomes" id="UP001524383"/>
    </source>
</evidence>
<evidence type="ECO:0000256" key="2">
    <source>
        <dbReference type="SAM" id="MobiDB-lite"/>
    </source>
</evidence>
<dbReference type="EMBL" id="VOTZ01000004">
    <property type="protein sequence ID" value="MCQ1537926.1"/>
    <property type="molecule type" value="Genomic_DNA"/>
</dbReference>
<name>A0ABD4THF1_9EURY</name>
<organism evidence="3 4">
    <name type="scientific">Methanocalculus taiwanensis</name>
    <dbReference type="NCBI Taxonomy" id="106207"/>
    <lineage>
        <taxon>Archaea</taxon>
        <taxon>Methanobacteriati</taxon>
        <taxon>Methanobacteriota</taxon>
        <taxon>Stenosarchaea group</taxon>
        <taxon>Methanomicrobia</taxon>
        <taxon>Methanomicrobiales</taxon>
        <taxon>Methanocalculaceae</taxon>
        <taxon>Methanocalculus</taxon>
    </lineage>
</organism>
<feature type="region of interest" description="Disordered" evidence="2">
    <location>
        <begin position="104"/>
        <end position="138"/>
    </location>
</feature>
<protein>
    <recommendedName>
        <fullName evidence="5">Archaeal flagella protein FlaD/E domain-containing protein</fullName>
    </recommendedName>
</protein>
<keyword evidence="4" id="KW-1185">Reference proteome</keyword>
<accession>A0ABD4THF1</accession>
<evidence type="ECO:0008006" key="5">
    <source>
        <dbReference type="Google" id="ProtNLM"/>
    </source>
</evidence>
<keyword evidence="1" id="KW-0175">Coiled coil</keyword>
<comment type="caution">
    <text evidence="3">The sequence shown here is derived from an EMBL/GenBank/DDBJ whole genome shotgun (WGS) entry which is preliminary data.</text>
</comment>
<dbReference type="Proteomes" id="UP001524383">
    <property type="component" value="Unassembled WGS sequence"/>
</dbReference>
<evidence type="ECO:0000313" key="3">
    <source>
        <dbReference type="EMBL" id="MCQ1537926.1"/>
    </source>
</evidence>
<gene>
    <name evidence="3" type="ORF">FTO68_02840</name>
</gene>
<dbReference type="RefSeq" id="WP_255331859.1">
    <property type="nucleotide sequence ID" value="NZ_VOTZ01000004.1"/>
</dbReference>
<evidence type="ECO:0000256" key="1">
    <source>
        <dbReference type="SAM" id="Coils"/>
    </source>
</evidence>
<feature type="coiled-coil region" evidence="1">
    <location>
        <begin position="77"/>
        <end position="104"/>
    </location>
</feature>
<feature type="compositionally biased region" description="Basic and acidic residues" evidence="2">
    <location>
        <begin position="104"/>
        <end position="113"/>
    </location>
</feature>